<proteinExistence type="predicted"/>
<dbReference type="Proteomes" id="UP000514509">
    <property type="component" value="Chromosome"/>
</dbReference>
<feature type="transmembrane region" description="Helical" evidence="1">
    <location>
        <begin position="450"/>
        <end position="468"/>
    </location>
</feature>
<dbReference type="KEGG" id="add:HUW48_18915"/>
<gene>
    <name evidence="2" type="ORF">HUW48_18915</name>
</gene>
<protein>
    <submittedName>
        <fullName evidence="2">Uncharacterized protein</fullName>
    </submittedName>
</protein>
<feature type="transmembrane region" description="Helical" evidence="1">
    <location>
        <begin position="521"/>
        <end position="545"/>
    </location>
</feature>
<dbReference type="AlphaFoldDB" id="A0A7L7LAX1"/>
<evidence type="ECO:0000256" key="1">
    <source>
        <dbReference type="SAM" id="Phobius"/>
    </source>
</evidence>
<reference evidence="2 3" key="1">
    <citation type="submission" date="2020-06" db="EMBL/GenBank/DDBJ databases">
        <authorList>
            <person name="Hwang Y.J."/>
        </authorList>
    </citation>
    <scope>NUCLEOTIDE SEQUENCE [LARGE SCALE GENOMIC DNA]</scope>
    <source>
        <strain evidence="2 3">KUDC8001</strain>
    </source>
</reference>
<sequence length="550" mass="62450">MSGDIVISSEDYKCTFAKLTNVNFKDNFCFKHCNLGIGVSFDNSTFDKKLGFYGSKASGFNKEFSNESTSLIINKCEISKLEFKQNNHFERGVNIKESLINELNISKLITEKGGIYIEGSTFEKKLDVGNTRLNGNGIIRIHKSKVHSKVRYQSINVSGITFTNTEFEKDVHIWGGESTDGIVFNENNFNDDVYIKGVKSSGSLTIRRDNFKKSVQIDFEDNKDGLLGRFKNIYISSVNFGISFTLNGANQEIESLLNAASQSLTGTVQFSSCSFKEAKIEGDNHKGNFVFNLCQFHKLTFKYFINFGNLILSSSAGIPNTNSEFQVYNSNLGKAQFFNVSLKRFDSVDIISSQVSEIITSGVAWFVDTSLLPSMPENSDKNKRKREIYRQLKQALEKQGDKIHALEFQAAELKSYEKQISTEAKFLNQNRIILWLGKTNDFGLNWVKPIKQVLIITLIFYFLIILTASDKLLLKPARNCFEVAETIIEFANFSYVLPQLINPARTLDRIFDSEANITLGFWAYLWDALQKIVLAFFIFQIISAFRKFIK</sequence>
<name>A0A7L7LAX1_9BACT</name>
<dbReference type="RefSeq" id="WP_182412429.1">
    <property type="nucleotide sequence ID" value="NZ_CP055153.1"/>
</dbReference>
<evidence type="ECO:0000313" key="2">
    <source>
        <dbReference type="EMBL" id="QMU29970.1"/>
    </source>
</evidence>
<evidence type="ECO:0000313" key="3">
    <source>
        <dbReference type="Proteomes" id="UP000514509"/>
    </source>
</evidence>
<keyword evidence="1" id="KW-0812">Transmembrane</keyword>
<keyword evidence="1" id="KW-0472">Membrane</keyword>
<organism evidence="2 3">
    <name type="scientific">Adhaeribacter radiodurans</name>
    <dbReference type="NCBI Taxonomy" id="2745197"/>
    <lineage>
        <taxon>Bacteria</taxon>
        <taxon>Pseudomonadati</taxon>
        <taxon>Bacteroidota</taxon>
        <taxon>Cytophagia</taxon>
        <taxon>Cytophagales</taxon>
        <taxon>Hymenobacteraceae</taxon>
        <taxon>Adhaeribacter</taxon>
    </lineage>
</organism>
<dbReference type="EMBL" id="CP055153">
    <property type="protein sequence ID" value="QMU29970.1"/>
    <property type="molecule type" value="Genomic_DNA"/>
</dbReference>
<keyword evidence="1" id="KW-1133">Transmembrane helix</keyword>
<accession>A0A7L7LAX1</accession>
<reference evidence="2 3" key="2">
    <citation type="submission" date="2020-08" db="EMBL/GenBank/DDBJ databases">
        <title>Adhaeribacter dokdonensis sp. nov., isolated from the rhizosphere of Elymus tsukushiensis, a plant native to the Dokdo Islands, Republic of Korea.</title>
        <authorList>
            <person name="Ghim S.Y."/>
        </authorList>
    </citation>
    <scope>NUCLEOTIDE SEQUENCE [LARGE SCALE GENOMIC DNA]</scope>
    <source>
        <strain evidence="2 3">KUDC8001</strain>
    </source>
</reference>
<keyword evidence="3" id="KW-1185">Reference proteome</keyword>